<gene>
    <name evidence="2" type="ORF">BBA_08953</name>
</gene>
<keyword evidence="3" id="KW-1185">Reference proteome</keyword>
<reference evidence="2 3" key="1">
    <citation type="journal article" date="2012" name="Sci. Rep.">
        <title>Genomic perspectives on the evolution of fungal entomopathogenicity in Beauveria bassiana.</title>
        <authorList>
            <person name="Xiao G."/>
            <person name="Ying S.H."/>
            <person name="Zheng P."/>
            <person name="Wang Z.L."/>
            <person name="Zhang S."/>
            <person name="Xie X.Q."/>
            <person name="Shang Y."/>
            <person name="St Leger R.J."/>
            <person name="Zhao G.P."/>
            <person name="Wang C."/>
            <person name="Feng M.G."/>
        </authorList>
    </citation>
    <scope>NUCLEOTIDE SEQUENCE [LARGE SCALE GENOMIC DNA]</scope>
    <source>
        <strain evidence="2 3">ARSEF 2860</strain>
    </source>
</reference>
<dbReference type="GeneID" id="19891965"/>
<evidence type="ECO:0000313" key="2">
    <source>
        <dbReference type="EMBL" id="EJP62029.1"/>
    </source>
</evidence>
<dbReference type="Proteomes" id="UP000002762">
    <property type="component" value="Unassembled WGS sequence"/>
</dbReference>
<organism evidence="2 3">
    <name type="scientific">Beauveria bassiana (strain ARSEF 2860)</name>
    <name type="common">White muscardine disease fungus</name>
    <name type="synonym">Tritirachium shiotae</name>
    <dbReference type="NCBI Taxonomy" id="655819"/>
    <lineage>
        <taxon>Eukaryota</taxon>
        <taxon>Fungi</taxon>
        <taxon>Dikarya</taxon>
        <taxon>Ascomycota</taxon>
        <taxon>Pezizomycotina</taxon>
        <taxon>Sordariomycetes</taxon>
        <taxon>Hypocreomycetidae</taxon>
        <taxon>Hypocreales</taxon>
        <taxon>Cordycipitaceae</taxon>
        <taxon>Beauveria</taxon>
    </lineage>
</organism>
<feature type="region of interest" description="Disordered" evidence="1">
    <location>
        <begin position="1"/>
        <end position="26"/>
    </location>
</feature>
<dbReference type="InParanoid" id="J4KLD8"/>
<name>J4KLD8_BEAB2</name>
<evidence type="ECO:0000256" key="1">
    <source>
        <dbReference type="SAM" id="MobiDB-lite"/>
    </source>
</evidence>
<dbReference type="AlphaFoldDB" id="J4KLD8"/>
<accession>J4KLD8</accession>
<dbReference type="HOGENOM" id="CLU_1722020_0_0_1"/>
<proteinExistence type="predicted"/>
<evidence type="ECO:0000313" key="3">
    <source>
        <dbReference type="Proteomes" id="UP000002762"/>
    </source>
</evidence>
<sequence>MPNAILGSPIADSDPSTDESDRAERPRLQYSAVPKARINIVRELSVGLIVNADLPFSVFTNPYFEQFVWQLDPQVAGQVPWSRKSMSRHLNAVYHAKKSAVGQELSHALTKIHLGFDLWTSPNRYAIMAVQHTFSIGSERRRVCDVVNLSSI</sequence>
<dbReference type="EMBL" id="JH725192">
    <property type="protein sequence ID" value="EJP62029.1"/>
    <property type="molecule type" value="Genomic_DNA"/>
</dbReference>
<protein>
    <submittedName>
        <fullName evidence="2">Putative transposase</fullName>
    </submittedName>
</protein>
<dbReference type="RefSeq" id="XP_008602272.1">
    <property type="nucleotide sequence ID" value="XM_008604050.1"/>
</dbReference>